<organism evidence="1">
    <name type="scientific">Rhipicephalus zambeziensis</name>
    <dbReference type="NCBI Taxonomy" id="60191"/>
    <lineage>
        <taxon>Eukaryota</taxon>
        <taxon>Metazoa</taxon>
        <taxon>Ecdysozoa</taxon>
        <taxon>Arthropoda</taxon>
        <taxon>Chelicerata</taxon>
        <taxon>Arachnida</taxon>
        <taxon>Acari</taxon>
        <taxon>Parasitiformes</taxon>
        <taxon>Ixodida</taxon>
        <taxon>Ixodoidea</taxon>
        <taxon>Ixodidae</taxon>
        <taxon>Rhipicephalinae</taxon>
        <taxon>Rhipicephalus</taxon>
        <taxon>Rhipicephalus</taxon>
    </lineage>
</organism>
<reference evidence="1" key="1">
    <citation type="journal article" date="2017" name="Parasit. Vectors">
        <title>Sialotranscriptomics of Rhipicephalus zambeziensis reveals intricate expression profiles of secretory proteins and suggests tight temporal transcriptional regulation during blood-feeding.</title>
        <authorList>
            <person name="de Castro M.H."/>
            <person name="de Klerk D."/>
            <person name="Pienaar R."/>
            <person name="Rees D.J.G."/>
            <person name="Mans B.J."/>
        </authorList>
    </citation>
    <scope>NUCLEOTIDE SEQUENCE</scope>
    <source>
        <tissue evidence="1">Salivary glands</tissue>
    </source>
</reference>
<protein>
    <submittedName>
        <fullName evidence="1">Uncharacterized protein</fullName>
    </submittedName>
</protein>
<proteinExistence type="predicted"/>
<sequence>MYNGPTEMTIVFSLVIELQVHAIMDFIVSQSDMVLEDGVPFLQDNFVPSRSRLRGYEFLQISNSVVVVALYPNLFPQSVVARNFNHYD</sequence>
<dbReference type="EMBL" id="GFPF01008758">
    <property type="protein sequence ID" value="MAA19904.1"/>
    <property type="molecule type" value="Transcribed_RNA"/>
</dbReference>
<accession>A0A224Z0Z2</accession>
<dbReference type="AlphaFoldDB" id="A0A224Z0Z2"/>
<name>A0A224Z0Z2_9ACAR</name>
<evidence type="ECO:0000313" key="1">
    <source>
        <dbReference type="EMBL" id="MAA19904.1"/>
    </source>
</evidence>